<dbReference type="EMBL" id="JXTB01000471">
    <property type="protein sequence ID" value="PON39242.1"/>
    <property type="molecule type" value="Genomic_DNA"/>
</dbReference>
<comment type="caution">
    <text evidence="3">The sequence shown here is derived from an EMBL/GenBank/DDBJ whole genome shotgun (WGS) entry which is preliminary data.</text>
</comment>
<evidence type="ECO:0000313" key="3">
    <source>
        <dbReference type="EMBL" id="PON39242.1"/>
    </source>
</evidence>
<name>A0A2P5ARS2_PARAD</name>
<protein>
    <recommendedName>
        <fullName evidence="2">DUF1985 domain-containing protein</fullName>
    </recommendedName>
</protein>
<sequence>MGHIVNFLLFNLGLFWVLDDVLFFWIVMLQILRIDLKKLTFQKNTNVSRRDLKEFFITHQKIGNDEDVVKLAKVFMVENILMSKREIILIDDFVFKLVDDEDKFEDYPWGRLCYKETIKYFCQALRNKKNKDGKRSYEVCVFPWVLQVWVFEIIPRLGSKFASRF</sequence>
<evidence type="ECO:0000259" key="2">
    <source>
        <dbReference type="Pfam" id="PF09331"/>
    </source>
</evidence>
<dbReference type="AlphaFoldDB" id="A0A2P5ARS2"/>
<proteinExistence type="predicted"/>
<dbReference type="Proteomes" id="UP000237105">
    <property type="component" value="Unassembled WGS sequence"/>
</dbReference>
<feature type="transmembrane region" description="Helical" evidence="1">
    <location>
        <begin position="12"/>
        <end position="32"/>
    </location>
</feature>
<reference evidence="4" key="1">
    <citation type="submission" date="2016-06" db="EMBL/GenBank/DDBJ databases">
        <title>Parallel loss of symbiosis genes in relatives of nitrogen-fixing non-legume Parasponia.</title>
        <authorList>
            <person name="Van Velzen R."/>
            <person name="Holmer R."/>
            <person name="Bu F."/>
            <person name="Rutten L."/>
            <person name="Van Zeijl A."/>
            <person name="Liu W."/>
            <person name="Santuari L."/>
            <person name="Cao Q."/>
            <person name="Sharma T."/>
            <person name="Shen D."/>
            <person name="Roswanjaya Y."/>
            <person name="Wardhani T."/>
            <person name="Kalhor M.S."/>
            <person name="Jansen J."/>
            <person name="Van den Hoogen J."/>
            <person name="Gungor B."/>
            <person name="Hartog M."/>
            <person name="Hontelez J."/>
            <person name="Verver J."/>
            <person name="Yang W.-C."/>
            <person name="Schijlen E."/>
            <person name="Repin R."/>
            <person name="Schilthuizen M."/>
            <person name="Schranz E."/>
            <person name="Heidstra R."/>
            <person name="Miyata K."/>
            <person name="Fedorova E."/>
            <person name="Kohlen W."/>
            <person name="Bisseling T."/>
            <person name="Smit S."/>
            <person name="Geurts R."/>
        </authorList>
    </citation>
    <scope>NUCLEOTIDE SEQUENCE [LARGE SCALE GENOMIC DNA]</scope>
    <source>
        <strain evidence="4">cv. WU1-14</strain>
    </source>
</reference>
<dbReference type="InterPro" id="IPR015410">
    <property type="entry name" value="DUF1985"/>
</dbReference>
<evidence type="ECO:0000256" key="1">
    <source>
        <dbReference type="SAM" id="Phobius"/>
    </source>
</evidence>
<dbReference type="Pfam" id="PF09331">
    <property type="entry name" value="DUF1985"/>
    <property type="match status" value="1"/>
</dbReference>
<organism evidence="3 4">
    <name type="scientific">Parasponia andersonii</name>
    <name type="common">Sponia andersonii</name>
    <dbReference type="NCBI Taxonomy" id="3476"/>
    <lineage>
        <taxon>Eukaryota</taxon>
        <taxon>Viridiplantae</taxon>
        <taxon>Streptophyta</taxon>
        <taxon>Embryophyta</taxon>
        <taxon>Tracheophyta</taxon>
        <taxon>Spermatophyta</taxon>
        <taxon>Magnoliopsida</taxon>
        <taxon>eudicotyledons</taxon>
        <taxon>Gunneridae</taxon>
        <taxon>Pentapetalae</taxon>
        <taxon>rosids</taxon>
        <taxon>fabids</taxon>
        <taxon>Rosales</taxon>
        <taxon>Cannabaceae</taxon>
        <taxon>Parasponia</taxon>
    </lineage>
</organism>
<dbReference type="OrthoDB" id="1194650at2759"/>
<keyword evidence="1" id="KW-1133">Transmembrane helix</keyword>
<accession>A0A2P5ARS2</accession>
<evidence type="ECO:0000313" key="4">
    <source>
        <dbReference type="Proteomes" id="UP000237105"/>
    </source>
</evidence>
<keyword evidence="1" id="KW-0472">Membrane</keyword>
<feature type="domain" description="DUF1985" evidence="2">
    <location>
        <begin position="37"/>
        <end position="119"/>
    </location>
</feature>
<dbReference type="PANTHER" id="PTHR48449">
    <property type="entry name" value="DUF1985 DOMAIN-CONTAINING PROTEIN"/>
    <property type="match status" value="1"/>
</dbReference>
<gene>
    <name evidence="3" type="ORF">PanWU01x14_306330</name>
</gene>
<keyword evidence="4" id="KW-1185">Reference proteome</keyword>
<dbReference type="PANTHER" id="PTHR48449:SF1">
    <property type="entry name" value="DUF1985 DOMAIN-CONTAINING PROTEIN"/>
    <property type="match status" value="1"/>
</dbReference>
<keyword evidence="1" id="KW-0812">Transmembrane</keyword>